<dbReference type="EMBL" id="CACRXK020007854">
    <property type="protein sequence ID" value="CAB4013357.1"/>
    <property type="molecule type" value="Genomic_DNA"/>
</dbReference>
<comment type="caution">
    <text evidence="1">The sequence shown here is derived from an EMBL/GenBank/DDBJ whole genome shotgun (WGS) entry which is preliminary data.</text>
</comment>
<evidence type="ECO:0000313" key="2">
    <source>
        <dbReference type="Proteomes" id="UP001152795"/>
    </source>
</evidence>
<name>A0A7D9ELK5_PARCT</name>
<evidence type="ECO:0000313" key="1">
    <source>
        <dbReference type="EMBL" id="CAB4013357.1"/>
    </source>
</evidence>
<keyword evidence="2" id="KW-1185">Reference proteome</keyword>
<organism evidence="1 2">
    <name type="scientific">Paramuricea clavata</name>
    <name type="common">Red gorgonian</name>
    <name type="synonym">Violescent sea-whip</name>
    <dbReference type="NCBI Taxonomy" id="317549"/>
    <lineage>
        <taxon>Eukaryota</taxon>
        <taxon>Metazoa</taxon>
        <taxon>Cnidaria</taxon>
        <taxon>Anthozoa</taxon>
        <taxon>Octocorallia</taxon>
        <taxon>Malacalcyonacea</taxon>
        <taxon>Plexauridae</taxon>
        <taxon>Paramuricea</taxon>
    </lineage>
</organism>
<dbReference type="OrthoDB" id="10020599at2759"/>
<dbReference type="Proteomes" id="UP001152795">
    <property type="component" value="Unassembled WGS sequence"/>
</dbReference>
<gene>
    <name evidence="1" type="ORF">PACLA_8A021617</name>
</gene>
<dbReference type="InterPro" id="IPR000477">
    <property type="entry name" value="RT_dom"/>
</dbReference>
<sequence>MAAQVVAPSLTGIFSASIRTGIFPNEWKASRVTPIFKSGPKSNPSNYRPISIIPAIAKIFEKIISDQLYEYLNTNEILTSCQSGFRSLHSTVTAMLETTSDWSMNIDNGLINGVVFIDLKKLLTLSITKLCYKS</sequence>
<dbReference type="Pfam" id="PF00078">
    <property type="entry name" value="RVT_1"/>
    <property type="match status" value="1"/>
</dbReference>
<accession>A0A7D9ELK5</accession>
<proteinExistence type="predicted"/>
<reference evidence="1" key="1">
    <citation type="submission" date="2020-04" db="EMBL/GenBank/DDBJ databases">
        <authorList>
            <person name="Alioto T."/>
            <person name="Alioto T."/>
            <person name="Gomez Garrido J."/>
        </authorList>
    </citation>
    <scope>NUCLEOTIDE SEQUENCE</scope>
    <source>
        <strain evidence="1">A484AB</strain>
    </source>
</reference>
<dbReference type="AlphaFoldDB" id="A0A7D9ELK5"/>
<dbReference type="PANTHER" id="PTHR19446">
    <property type="entry name" value="REVERSE TRANSCRIPTASES"/>
    <property type="match status" value="1"/>
</dbReference>
<protein>
    <submittedName>
        <fullName evidence="1">Uncharacterized protein</fullName>
    </submittedName>
</protein>